<keyword evidence="6" id="KW-1133">Transmembrane helix</keyword>
<keyword evidence="4" id="KW-0378">Hydrolase</keyword>
<dbReference type="Proteomes" id="UP001149090">
    <property type="component" value="Unassembled WGS sequence"/>
</dbReference>
<evidence type="ECO:0000256" key="1">
    <source>
        <dbReference type="ARBA" id="ARBA00011079"/>
    </source>
</evidence>
<keyword evidence="5" id="KW-0325">Glycoprotein</keyword>
<name>A0A9Q0LU31_ANAIG</name>
<accession>A0A9Q0LU31</accession>
<keyword evidence="6" id="KW-0472">Membrane</keyword>
<comment type="caution">
    <text evidence="9">The sequence shown here is derived from an EMBL/GenBank/DDBJ whole genome shotgun (WGS) entry which is preliminary data.</text>
</comment>
<feature type="chain" id="PRO_5040315651" evidence="7">
    <location>
        <begin position="24"/>
        <end position="544"/>
    </location>
</feature>
<dbReference type="PROSITE" id="PS00022">
    <property type="entry name" value="EGF_1"/>
    <property type="match status" value="1"/>
</dbReference>
<sequence length="544" mass="61572">MKQFFFPILILTFLLISIETTSHLQFYNSHLKTEGKGTKQIKNVVTKTFTQKLDHFDLQSQVNFTQRYYENTAYFNANDPKVFIYIGGEGELFPDDIDTGEVVDLAQKHQALLLSLEHRYYGESIPFKNETLENLQYLSSQQALEDLAYFITKYSTEINPAVENAKWISVGGSYAGALSSWLRLKFPHLVVGSLASSGPVFAKEDFYEYDQIVAASAGVDCANAIRNVTAEIAIQLNISESIKDQFNCSDIPNNVSFFYILADTTAFSIQYTNQQNQLKEKLCEIVNADDKIGYYANHTKYIFNYTNTTSVQWDMLQNSLSIQASPDYASRLWLYQCCQEFGWWQTAPAKDPLRSPLINLQYHRLVCETAFQKTMIPDCNFTNEYYGAKNPGSSNVIVPNGSLDPWHVLSILQNESLTLIARLIQGTSHCADLFPPSPTDPEDLTLAREEIAFFINSYINPCPNNCSGHGECSSNLCFCDNEYTGNDCSQFINQSTSESSSNKWKDTGITFIFLTIVLAIIVIAGFFYFKSKMKKSYVKLDTNV</sequence>
<gene>
    <name evidence="9" type="ORF">M0811_14665</name>
</gene>
<dbReference type="GO" id="GO:0006508">
    <property type="term" value="P:proteolysis"/>
    <property type="evidence" value="ECO:0007669"/>
    <property type="project" value="UniProtKB-KW"/>
</dbReference>
<dbReference type="Gene3D" id="3.40.50.1820">
    <property type="entry name" value="alpha/beta hydrolase"/>
    <property type="match status" value="1"/>
</dbReference>
<dbReference type="InterPro" id="IPR042269">
    <property type="entry name" value="Ser_carbopepase_S28_SKS"/>
</dbReference>
<feature type="domain" description="EGF-like" evidence="8">
    <location>
        <begin position="477"/>
        <end position="488"/>
    </location>
</feature>
<evidence type="ECO:0000313" key="9">
    <source>
        <dbReference type="EMBL" id="KAJ5079052.1"/>
    </source>
</evidence>
<dbReference type="Gene3D" id="2.60.120.260">
    <property type="entry name" value="Galactose-binding domain-like"/>
    <property type="match status" value="1"/>
</dbReference>
<dbReference type="GO" id="GO:0008239">
    <property type="term" value="F:dipeptidyl-peptidase activity"/>
    <property type="evidence" value="ECO:0007669"/>
    <property type="project" value="TreeGrafter"/>
</dbReference>
<evidence type="ECO:0000313" key="10">
    <source>
        <dbReference type="Proteomes" id="UP001149090"/>
    </source>
</evidence>
<evidence type="ECO:0000256" key="3">
    <source>
        <dbReference type="ARBA" id="ARBA00022729"/>
    </source>
</evidence>
<dbReference type="EMBL" id="JAPDFW010000042">
    <property type="protein sequence ID" value="KAJ5079052.1"/>
    <property type="molecule type" value="Genomic_DNA"/>
</dbReference>
<evidence type="ECO:0000256" key="6">
    <source>
        <dbReference type="SAM" id="Phobius"/>
    </source>
</evidence>
<comment type="similarity">
    <text evidence="1">Belongs to the peptidase S28 family.</text>
</comment>
<protein>
    <submittedName>
        <fullName evidence="9">Peptidase s28 family protein</fullName>
    </submittedName>
</protein>
<dbReference type="PANTHER" id="PTHR11010">
    <property type="entry name" value="PROTEASE S28 PRO-X CARBOXYPEPTIDASE-RELATED"/>
    <property type="match status" value="1"/>
</dbReference>
<evidence type="ECO:0000256" key="2">
    <source>
        <dbReference type="ARBA" id="ARBA00022670"/>
    </source>
</evidence>
<dbReference type="InterPro" id="IPR029058">
    <property type="entry name" value="AB_hydrolase_fold"/>
</dbReference>
<dbReference type="Gene3D" id="1.20.120.980">
    <property type="entry name" value="Serine carboxypeptidase S28, SKS domain"/>
    <property type="match status" value="1"/>
</dbReference>
<proteinExistence type="inferred from homology"/>
<keyword evidence="10" id="KW-1185">Reference proteome</keyword>
<dbReference type="OMA" id="MRYFRNA"/>
<dbReference type="OrthoDB" id="1735038at2759"/>
<dbReference type="GO" id="GO:0070008">
    <property type="term" value="F:serine-type exopeptidase activity"/>
    <property type="evidence" value="ECO:0007669"/>
    <property type="project" value="InterPro"/>
</dbReference>
<keyword evidence="3 7" id="KW-0732">Signal</keyword>
<evidence type="ECO:0000256" key="4">
    <source>
        <dbReference type="ARBA" id="ARBA00022801"/>
    </source>
</evidence>
<dbReference type="PANTHER" id="PTHR11010:SF11">
    <property type="entry name" value="THYMUS-SPECIFIC SERINE PROTEASE"/>
    <property type="match status" value="1"/>
</dbReference>
<dbReference type="SUPFAM" id="SSF53474">
    <property type="entry name" value="alpha/beta-Hydrolases"/>
    <property type="match status" value="1"/>
</dbReference>
<keyword evidence="6" id="KW-0812">Transmembrane</keyword>
<keyword evidence="2" id="KW-0645">Protease</keyword>
<evidence type="ECO:0000256" key="5">
    <source>
        <dbReference type="ARBA" id="ARBA00023180"/>
    </source>
</evidence>
<reference evidence="9" key="1">
    <citation type="submission" date="2022-10" db="EMBL/GenBank/DDBJ databases">
        <title>Novel sulphate-reducing endosymbionts in the free-living metamonad Anaeramoeba.</title>
        <authorList>
            <person name="Jerlstrom-Hultqvist J."/>
            <person name="Cepicka I."/>
            <person name="Gallot-Lavallee L."/>
            <person name="Salas-Leiva D."/>
            <person name="Curtis B.A."/>
            <person name="Zahonova K."/>
            <person name="Pipaliya S."/>
            <person name="Dacks J."/>
            <person name="Roger A.J."/>
        </authorList>
    </citation>
    <scope>NUCLEOTIDE SEQUENCE</scope>
    <source>
        <strain evidence="9">BMAN</strain>
    </source>
</reference>
<dbReference type="InterPro" id="IPR008758">
    <property type="entry name" value="Peptidase_S28"/>
</dbReference>
<evidence type="ECO:0000256" key="7">
    <source>
        <dbReference type="SAM" id="SignalP"/>
    </source>
</evidence>
<organism evidence="9 10">
    <name type="scientific">Anaeramoeba ignava</name>
    <name type="common">Anaerobic marine amoeba</name>
    <dbReference type="NCBI Taxonomy" id="1746090"/>
    <lineage>
        <taxon>Eukaryota</taxon>
        <taxon>Metamonada</taxon>
        <taxon>Anaeramoebidae</taxon>
        <taxon>Anaeramoeba</taxon>
    </lineage>
</organism>
<dbReference type="Pfam" id="PF05577">
    <property type="entry name" value="Peptidase_S28"/>
    <property type="match status" value="1"/>
</dbReference>
<feature type="signal peptide" evidence="7">
    <location>
        <begin position="1"/>
        <end position="23"/>
    </location>
</feature>
<dbReference type="InterPro" id="IPR000742">
    <property type="entry name" value="EGF"/>
</dbReference>
<dbReference type="AlphaFoldDB" id="A0A9Q0LU31"/>
<feature type="transmembrane region" description="Helical" evidence="6">
    <location>
        <begin position="508"/>
        <end position="529"/>
    </location>
</feature>
<evidence type="ECO:0000259" key="8">
    <source>
        <dbReference type="PROSITE" id="PS00022"/>
    </source>
</evidence>